<dbReference type="GO" id="GO:0030001">
    <property type="term" value="P:metal ion transport"/>
    <property type="evidence" value="ECO:0007669"/>
    <property type="project" value="TreeGrafter"/>
</dbReference>
<organism evidence="8 9">
    <name type="scientific">Holothuria leucospilota</name>
    <name type="common">Black long sea cucumber</name>
    <name type="synonym">Mertensiothuria leucospilota</name>
    <dbReference type="NCBI Taxonomy" id="206669"/>
    <lineage>
        <taxon>Eukaryota</taxon>
        <taxon>Metazoa</taxon>
        <taxon>Echinodermata</taxon>
        <taxon>Eleutherozoa</taxon>
        <taxon>Echinozoa</taxon>
        <taxon>Holothuroidea</taxon>
        <taxon>Aspidochirotacea</taxon>
        <taxon>Aspidochirotida</taxon>
        <taxon>Holothuriidae</taxon>
        <taxon>Holothuria</taxon>
    </lineage>
</organism>
<feature type="transmembrane region" description="Helical" evidence="5">
    <location>
        <begin position="735"/>
        <end position="758"/>
    </location>
</feature>
<feature type="domain" description="Calx-beta" evidence="7">
    <location>
        <begin position="426"/>
        <end position="540"/>
    </location>
</feature>
<evidence type="ECO:0000256" key="4">
    <source>
        <dbReference type="ARBA" id="ARBA00023065"/>
    </source>
</evidence>
<keyword evidence="4" id="KW-0406">Ion transport</keyword>
<reference evidence="8" key="1">
    <citation type="submission" date="2021-10" db="EMBL/GenBank/DDBJ databases">
        <title>Tropical sea cucumber genome reveals ecological adaptation and Cuvierian tubules defense mechanism.</title>
        <authorList>
            <person name="Chen T."/>
        </authorList>
    </citation>
    <scope>NUCLEOTIDE SEQUENCE</scope>
    <source>
        <strain evidence="8">Nanhai2018</strain>
        <tissue evidence="8">Muscle</tissue>
    </source>
</reference>
<keyword evidence="5" id="KW-0472">Membrane</keyword>
<keyword evidence="3" id="KW-0106">Calcium</keyword>
<keyword evidence="5" id="KW-0812">Transmembrane</keyword>
<name>A0A9Q1BBP1_HOLLE</name>
<feature type="domain" description="Calx-beta" evidence="7">
    <location>
        <begin position="353"/>
        <end position="409"/>
    </location>
</feature>
<evidence type="ECO:0000256" key="6">
    <source>
        <dbReference type="SAM" id="SignalP"/>
    </source>
</evidence>
<proteinExistence type="predicted"/>
<evidence type="ECO:0000256" key="1">
    <source>
        <dbReference type="ARBA" id="ARBA00022729"/>
    </source>
</evidence>
<evidence type="ECO:0000313" key="8">
    <source>
        <dbReference type="EMBL" id="KAJ8021951.1"/>
    </source>
</evidence>
<dbReference type="GO" id="GO:0007154">
    <property type="term" value="P:cell communication"/>
    <property type="evidence" value="ECO:0007669"/>
    <property type="project" value="InterPro"/>
</dbReference>
<evidence type="ECO:0000256" key="5">
    <source>
        <dbReference type="SAM" id="Phobius"/>
    </source>
</evidence>
<feature type="signal peptide" evidence="6">
    <location>
        <begin position="1"/>
        <end position="22"/>
    </location>
</feature>
<evidence type="ECO:0000259" key="7">
    <source>
        <dbReference type="Pfam" id="PF03160"/>
    </source>
</evidence>
<dbReference type="Pfam" id="PF03160">
    <property type="entry name" value="Calx-beta"/>
    <property type="match status" value="3"/>
</dbReference>
<dbReference type="Gene3D" id="2.60.40.2030">
    <property type="match status" value="2"/>
</dbReference>
<evidence type="ECO:0000256" key="2">
    <source>
        <dbReference type="ARBA" id="ARBA00022737"/>
    </source>
</evidence>
<dbReference type="InterPro" id="IPR038081">
    <property type="entry name" value="CalX-like_sf"/>
</dbReference>
<dbReference type="PANTHER" id="PTHR11878:SF65">
    <property type="entry name" value="NA_CA-EXCHANGE PROTEIN, ISOFORM G"/>
    <property type="match status" value="1"/>
</dbReference>
<comment type="caution">
    <text evidence="8">The sequence shown here is derived from an EMBL/GenBank/DDBJ whole genome shotgun (WGS) entry which is preliminary data.</text>
</comment>
<sequence length="768" mass="86808">MTYLIEFIFTILLLILHQETGAQVTPVDQPVKGLATKIPNTTVPLVYMANTSITVGEIGLYYVPITILRSEAVPYGSYVFLDLDLSYDDRRYAYLQNTSPYISAYSTNITTNLYVDERSDMFFTQPSIFNVSIYSCDYDCNVGLPRSTIIFVKPERNVTLSFYNDYWYGAECDCDGCCYDYIEIRSSRELSENMVITLLTGSNDTAIYNVDYSFDKQFVEAQPAMNLSTYSQYHYTGIYIKRDGLLEGTEYFHLRFDNASLPDRVFVASPAELTFEIRDGDYGFIRINDSYRHVSEDVQGTVDLIVETNIIQPDKNLTLSKYHSISLIQSFYLSSPFVNVDVTMGYGYYSYYSESATPGEDYVPFDGFYVIPPGASSIVIPITIIDDDLAESEETFSFQVEAYYEGTDNYYSDGGSIYIEDDETRNTPLLFSFDTKSVTVNESSGTLEVYVTANIKNEGYVYLQYIPSEENGLLEYQDYTAYFNLTIKQEVFQFDKDTEYKIEVNILNDCDIEMTEMMVLNISAVSIGQTDPENYNLTIIVEDNDAEGDLNCLETCLDVCHSCYTLLFAACSCGSGVWPTEKPTSEPEPEPLMFNFELNEFEIYEGECSFHDIDVVATRPTNATVFLGIQPWELEYGEDFTISAKKLVFENNDRQNFSFRALQDTLDEDIESVLISIAYASDGMIGRRNAILVHVFNEKVTESEANSRSARSIDGSSLEETRSEEFKSTAITTGLVAGLVSSLLVVMVTTILFGAAVVMRKPKQSLKS</sequence>
<accession>A0A9Q1BBP1</accession>
<dbReference type="Proteomes" id="UP001152320">
    <property type="component" value="Chromosome 21"/>
</dbReference>
<keyword evidence="8" id="KW-0675">Receptor</keyword>
<keyword evidence="1 6" id="KW-0732">Signal</keyword>
<feature type="domain" description="Calx-beta" evidence="7">
    <location>
        <begin position="593"/>
        <end position="680"/>
    </location>
</feature>
<dbReference type="SUPFAM" id="SSF141072">
    <property type="entry name" value="CalX-like"/>
    <property type="match status" value="2"/>
</dbReference>
<keyword evidence="5" id="KW-1133">Transmembrane helix</keyword>
<evidence type="ECO:0000256" key="3">
    <source>
        <dbReference type="ARBA" id="ARBA00022837"/>
    </source>
</evidence>
<dbReference type="GO" id="GO:0016020">
    <property type="term" value="C:membrane"/>
    <property type="evidence" value="ECO:0007669"/>
    <property type="project" value="InterPro"/>
</dbReference>
<keyword evidence="2" id="KW-0677">Repeat</keyword>
<protein>
    <submittedName>
        <fullName evidence="8">G-protein coupled receptor 98</fullName>
    </submittedName>
</protein>
<evidence type="ECO:0000313" key="9">
    <source>
        <dbReference type="Proteomes" id="UP001152320"/>
    </source>
</evidence>
<dbReference type="PANTHER" id="PTHR11878">
    <property type="entry name" value="SODIUM/CALCIUM EXCHANGER"/>
    <property type="match status" value="1"/>
</dbReference>
<dbReference type="InterPro" id="IPR051171">
    <property type="entry name" value="CaCA"/>
</dbReference>
<keyword evidence="9" id="KW-1185">Reference proteome</keyword>
<gene>
    <name evidence="8" type="ORF">HOLleu_39298</name>
</gene>
<dbReference type="AlphaFoldDB" id="A0A9Q1BBP1"/>
<keyword evidence="4" id="KW-0813">Transport</keyword>
<dbReference type="EMBL" id="JAIZAY010000021">
    <property type="protein sequence ID" value="KAJ8021951.1"/>
    <property type="molecule type" value="Genomic_DNA"/>
</dbReference>
<feature type="chain" id="PRO_5040478124" evidence="6">
    <location>
        <begin position="23"/>
        <end position="768"/>
    </location>
</feature>
<dbReference type="InterPro" id="IPR003644">
    <property type="entry name" value="Calx_beta"/>
</dbReference>